<sequence length="304" mass="33109">MIRCEHLCKVYNGVPAVDDLCLEVPEGEVFGLLGPNGAGKSTTILMLTGLIEPTSGACYIDDLEVATHPIEVKKKIGYMPEDVGFYPTLTAEENLEYSAKLYGMGKERKERIKELLELVGLEKVTKEVGGFSKGMRQRLGIAKALINHPTAIILDEPTANLDPQGVADYRRIIRQVADQGTTVLVSSHILSEVSKVCTSAGILAHGKLVAHGTWDELAHIGGDEKIVIHIETRTPMPDLQSPALVAAEFAENRHRARLVATVDIRDELADTLARAGVAIRSLEAEHPDIEDVFLSYYEAGEGMT</sequence>
<evidence type="ECO:0000256" key="2">
    <source>
        <dbReference type="ARBA" id="ARBA00022448"/>
    </source>
</evidence>
<evidence type="ECO:0000256" key="1">
    <source>
        <dbReference type="ARBA" id="ARBA00005417"/>
    </source>
</evidence>
<comment type="similarity">
    <text evidence="1">Belongs to the ABC transporter superfamily.</text>
</comment>
<name>A0A8A3S5T0_9EURY</name>
<gene>
    <name evidence="6" type="ORF">RJ40_07850</name>
</gene>
<dbReference type="Pfam" id="PF00005">
    <property type="entry name" value="ABC_tran"/>
    <property type="match status" value="1"/>
</dbReference>
<dbReference type="RefSeq" id="WP_265580312.1">
    <property type="nucleotide sequence ID" value="NZ_CP036172.1"/>
</dbReference>
<dbReference type="Proteomes" id="UP001042704">
    <property type="component" value="Chromosome"/>
</dbReference>
<proteinExistence type="inferred from homology"/>
<feature type="domain" description="ABC transporter" evidence="5">
    <location>
        <begin position="2"/>
        <end position="230"/>
    </location>
</feature>
<evidence type="ECO:0000256" key="4">
    <source>
        <dbReference type="ARBA" id="ARBA00022840"/>
    </source>
</evidence>
<accession>A0A8A3S5T0</accession>
<dbReference type="KEGG" id="maqe:RJ40_07850"/>
<reference evidence="6" key="2">
    <citation type="submission" date="2019-02" db="EMBL/GenBank/DDBJ databases">
        <authorList>
            <person name="Chen S.-C."/>
            <person name="Chien H.-H."/>
            <person name="Lai M.-C."/>
        </authorList>
    </citation>
    <scope>NUCLEOTIDE SEQUENCE</scope>
    <source>
        <strain evidence="6">N2F9704</strain>
    </source>
</reference>
<dbReference type="PROSITE" id="PS00211">
    <property type="entry name" value="ABC_TRANSPORTER_1"/>
    <property type="match status" value="1"/>
</dbReference>
<organism evidence="6 7">
    <name type="scientific">Methanofollis aquaemaris</name>
    <dbReference type="NCBI Taxonomy" id="126734"/>
    <lineage>
        <taxon>Archaea</taxon>
        <taxon>Methanobacteriati</taxon>
        <taxon>Methanobacteriota</taxon>
        <taxon>Stenosarchaea group</taxon>
        <taxon>Methanomicrobia</taxon>
        <taxon>Methanomicrobiales</taxon>
        <taxon>Methanomicrobiaceae</taxon>
        <taxon>Methanofollis</taxon>
    </lineage>
</organism>
<keyword evidence="7" id="KW-1185">Reference proteome</keyword>
<dbReference type="PROSITE" id="PS50893">
    <property type="entry name" value="ABC_TRANSPORTER_2"/>
    <property type="match status" value="1"/>
</dbReference>
<dbReference type="GO" id="GO:0016887">
    <property type="term" value="F:ATP hydrolysis activity"/>
    <property type="evidence" value="ECO:0007669"/>
    <property type="project" value="InterPro"/>
</dbReference>
<dbReference type="SUPFAM" id="SSF52540">
    <property type="entry name" value="P-loop containing nucleoside triphosphate hydrolases"/>
    <property type="match status" value="1"/>
</dbReference>
<dbReference type="AlphaFoldDB" id="A0A8A3S5T0"/>
<dbReference type="PANTHER" id="PTHR43335">
    <property type="entry name" value="ABC TRANSPORTER, ATP-BINDING PROTEIN"/>
    <property type="match status" value="1"/>
</dbReference>
<dbReference type="InterPro" id="IPR003593">
    <property type="entry name" value="AAA+_ATPase"/>
</dbReference>
<keyword evidence="3" id="KW-0547">Nucleotide-binding</keyword>
<dbReference type="GeneID" id="76424267"/>
<protein>
    <submittedName>
        <fullName evidence="6">ABC transporter ATP-binding protein</fullName>
    </submittedName>
</protein>
<evidence type="ECO:0000313" key="6">
    <source>
        <dbReference type="EMBL" id="QSZ67422.1"/>
    </source>
</evidence>
<dbReference type="InterPro" id="IPR027417">
    <property type="entry name" value="P-loop_NTPase"/>
</dbReference>
<dbReference type="SMART" id="SM00382">
    <property type="entry name" value="AAA"/>
    <property type="match status" value="1"/>
</dbReference>
<evidence type="ECO:0000313" key="7">
    <source>
        <dbReference type="Proteomes" id="UP001042704"/>
    </source>
</evidence>
<dbReference type="InterPro" id="IPR003439">
    <property type="entry name" value="ABC_transporter-like_ATP-bd"/>
</dbReference>
<dbReference type="InterPro" id="IPR017871">
    <property type="entry name" value="ABC_transporter-like_CS"/>
</dbReference>
<dbReference type="GO" id="GO:0005524">
    <property type="term" value="F:ATP binding"/>
    <property type="evidence" value="ECO:0007669"/>
    <property type="project" value="UniProtKB-KW"/>
</dbReference>
<evidence type="ECO:0000256" key="3">
    <source>
        <dbReference type="ARBA" id="ARBA00022741"/>
    </source>
</evidence>
<dbReference type="EMBL" id="CP036172">
    <property type="protein sequence ID" value="QSZ67422.1"/>
    <property type="molecule type" value="Genomic_DNA"/>
</dbReference>
<dbReference type="Gene3D" id="3.40.50.300">
    <property type="entry name" value="P-loop containing nucleotide triphosphate hydrolases"/>
    <property type="match status" value="1"/>
</dbReference>
<reference evidence="6" key="1">
    <citation type="journal article" date="2001" name="Int. J. Syst. Evol. Microbiol.">
        <title>Methanofollis aquaemaris sp. nov., a methanogen isolated from an aquaculture fish pond.</title>
        <authorList>
            <person name="Lai M.C."/>
            <person name="Chen S.C."/>
        </authorList>
    </citation>
    <scope>NUCLEOTIDE SEQUENCE</scope>
    <source>
        <strain evidence="6">N2F9704</strain>
    </source>
</reference>
<dbReference type="PANTHER" id="PTHR43335:SF4">
    <property type="entry name" value="ABC TRANSPORTER, ATP-BINDING PROTEIN"/>
    <property type="match status" value="1"/>
</dbReference>
<keyword evidence="4 6" id="KW-0067">ATP-binding</keyword>
<keyword evidence="2" id="KW-0813">Transport</keyword>
<evidence type="ECO:0000259" key="5">
    <source>
        <dbReference type="PROSITE" id="PS50893"/>
    </source>
</evidence>